<dbReference type="AlphaFoldDB" id="H2YH57"/>
<dbReference type="PANTHER" id="PTHR16777:SF2">
    <property type="entry name" value="PROTEIN ECT2"/>
    <property type="match status" value="1"/>
</dbReference>
<sequence length="173" mass="19455">VDGCPVEVVSSNRLFISRVDVSTLNDGLYRSGERLALYLLTDVLEVAKWRNRSHGKSAPLLKHIQLLPLNNIISIWDVQDGEECKNIFAVKYKSIENAIIDTNGQEEKLSVLQLFDDRAFKSKWVNALAKQTAEVNGGKPESFVQQMEPSELASHVKKSSKLFKKLRGKTKAE</sequence>
<dbReference type="GO" id="GO:0005938">
    <property type="term" value="C:cell cortex"/>
    <property type="evidence" value="ECO:0007669"/>
    <property type="project" value="TreeGrafter"/>
</dbReference>
<dbReference type="GO" id="GO:0000281">
    <property type="term" value="P:mitotic cytokinesis"/>
    <property type="evidence" value="ECO:0007669"/>
    <property type="project" value="TreeGrafter"/>
</dbReference>
<evidence type="ECO:0000313" key="3">
    <source>
        <dbReference type="Proteomes" id="UP000007875"/>
    </source>
</evidence>
<dbReference type="GO" id="GO:0005096">
    <property type="term" value="F:GTPase activator activity"/>
    <property type="evidence" value="ECO:0007669"/>
    <property type="project" value="InterPro"/>
</dbReference>
<dbReference type="Gene3D" id="2.30.29.30">
    <property type="entry name" value="Pleckstrin-homology domain (PH domain)/Phosphotyrosine-binding domain (PTB)"/>
    <property type="match status" value="1"/>
</dbReference>
<protein>
    <recommendedName>
        <fullName evidence="1">ECT2 PH domain-containing protein</fullName>
    </recommendedName>
</protein>
<dbReference type="GO" id="GO:2000431">
    <property type="term" value="P:regulation of cytokinesis, actomyosin contractile ring assembly"/>
    <property type="evidence" value="ECO:0007669"/>
    <property type="project" value="InterPro"/>
</dbReference>
<dbReference type="STRING" id="51511.ENSCSAVP00000004656"/>
<proteinExistence type="predicted"/>
<keyword evidence="3" id="KW-1185">Reference proteome</keyword>
<dbReference type="GO" id="GO:0005085">
    <property type="term" value="F:guanyl-nucleotide exchange factor activity"/>
    <property type="evidence" value="ECO:0007669"/>
    <property type="project" value="InterPro"/>
</dbReference>
<dbReference type="HOGENOM" id="CLU_1551061_0_0_1"/>
<evidence type="ECO:0000313" key="2">
    <source>
        <dbReference type="Ensembl" id="ENSCSAVP00000004656.1"/>
    </source>
</evidence>
<reference evidence="2" key="3">
    <citation type="submission" date="2025-09" db="UniProtKB">
        <authorList>
            <consortium name="Ensembl"/>
        </authorList>
    </citation>
    <scope>IDENTIFICATION</scope>
</reference>
<dbReference type="eggNOG" id="KOG3524">
    <property type="taxonomic scope" value="Eukaryota"/>
</dbReference>
<dbReference type="InParanoid" id="H2YH57"/>
<reference evidence="3" key="1">
    <citation type="submission" date="2003-08" db="EMBL/GenBank/DDBJ databases">
        <authorList>
            <person name="Birren B."/>
            <person name="Nusbaum C."/>
            <person name="Abebe A."/>
            <person name="Abouelleil A."/>
            <person name="Adekoya E."/>
            <person name="Ait-zahra M."/>
            <person name="Allen N."/>
            <person name="Allen T."/>
            <person name="An P."/>
            <person name="Anderson M."/>
            <person name="Anderson S."/>
            <person name="Arachchi H."/>
            <person name="Armbruster J."/>
            <person name="Bachantsang P."/>
            <person name="Baldwin J."/>
            <person name="Barry A."/>
            <person name="Bayul T."/>
            <person name="Blitshsteyn B."/>
            <person name="Bloom T."/>
            <person name="Blye J."/>
            <person name="Boguslavskiy L."/>
            <person name="Borowsky M."/>
            <person name="Boukhgalter B."/>
            <person name="Brunache A."/>
            <person name="Butler J."/>
            <person name="Calixte N."/>
            <person name="Calvo S."/>
            <person name="Camarata J."/>
            <person name="Campo K."/>
            <person name="Chang J."/>
            <person name="Cheshatsang Y."/>
            <person name="Citroen M."/>
            <person name="Collymore A."/>
            <person name="Considine T."/>
            <person name="Cook A."/>
            <person name="Cooke P."/>
            <person name="Corum B."/>
            <person name="Cuomo C."/>
            <person name="David R."/>
            <person name="Dawoe T."/>
            <person name="Degray S."/>
            <person name="Dodge S."/>
            <person name="Dooley K."/>
            <person name="Dorje P."/>
            <person name="Dorjee K."/>
            <person name="Dorris L."/>
            <person name="Duffey N."/>
            <person name="Dupes A."/>
            <person name="Elkins T."/>
            <person name="Engels R."/>
            <person name="Erickson J."/>
            <person name="Farina A."/>
            <person name="Faro S."/>
            <person name="Ferreira P."/>
            <person name="Fischer H."/>
            <person name="Fitzgerald M."/>
            <person name="Foley K."/>
            <person name="Gage D."/>
            <person name="Galagan J."/>
            <person name="Gearin G."/>
            <person name="Gnerre S."/>
            <person name="Gnirke A."/>
            <person name="Goyette A."/>
            <person name="Graham J."/>
            <person name="Grandbois E."/>
            <person name="Gyaltsen K."/>
            <person name="Hafez N."/>
            <person name="Hagopian D."/>
            <person name="Hagos B."/>
            <person name="Hall J."/>
            <person name="Hatcher B."/>
            <person name="Heller A."/>
            <person name="Higgins H."/>
            <person name="Honan T."/>
            <person name="Horn A."/>
            <person name="Houde N."/>
            <person name="Hughes L."/>
            <person name="Hulme W."/>
            <person name="Husby E."/>
            <person name="Iliev I."/>
            <person name="Jaffe D."/>
            <person name="Jones C."/>
            <person name="Kamal M."/>
            <person name="Kamat A."/>
            <person name="Kamvysselis M."/>
            <person name="Karlsson E."/>
            <person name="Kells C."/>
            <person name="Kieu A."/>
            <person name="Kisner P."/>
            <person name="Kodira C."/>
            <person name="Kulbokas E."/>
            <person name="Labutti K."/>
            <person name="Lama D."/>
            <person name="Landers T."/>
            <person name="Leger J."/>
            <person name="Levine S."/>
            <person name="Lewis D."/>
            <person name="Lewis T."/>
            <person name="Lindblad-toh K."/>
            <person name="Liu X."/>
            <person name="Lokyitsang T."/>
            <person name="Lokyitsang Y."/>
            <person name="Lucien O."/>
            <person name="Lui A."/>
            <person name="Ma L.J."/>
            <person name="Mabbitt R."/>
            <person name="Macdonald J."/>
            <person name="Maclean C."/>
            <person name="Major J."/>
            <person name="Manning J."/>
            <person name="Marabella R."/>
            <person name="Maru K."/>
            <person name="Matthews C."/>
            <person name="Mauceli E."/>
            <person name="Mccarthy M."/>
            <person name="Mcdonough S."/>
            <person name="Mcghee T."/>
            <person name="Meldrim J."/>
            <person name="Meneus L."/>
            <person name="Mesirov J."/>
            <person name="Mihalev A."/>
            <person name="Mihova T."/>
            <person name="Mikkelsen T."/>
            <person name="Mlenga V."/>
            <person name="Moru K."/>
            <person name="Mozes J."/>
            <person name="Mulrain L."/>
            <person name="Munson G."/>
            <person name="Naylor J."/>
            <person name="Newes C."/>
            <person name="Nguyen C."/>
            <person name="Nguyen N."/>
            <person name="Nguyen T."/>
            <person name="Nicol R."/>
            <person name="Nielsen C."/>
            <person name="Nizzari M."/>
            <person name="Norbu C."/>
            <person name="Norbu N."/>
            <person name="O'donnell P."/>
            <person name="Okoawo O."/>
            <person name="O'leary S."/>
            <person name="Omotosho B."/>
            <person name="O'neill K."/>
            <person name="Osman S."/>
            <person name="Parker S."/>
            <person name="Perrin D."/>
            <person name="Phunkhang P."/>
            <person name="Piqani B."/>
            <person name="Purcell S."/>
            <person name="Rachupka T."/>
            <person name="Ramasamy U."/>
            <person name="Rameau R."/>
            <person name="Ray V."/>
            <person name="Raymond C."/>
            <person name="Retta R."/>
            <person name="Richardson S."/>
            <person name="Rise C."/>
            <person name="Rodriguez J."/>
            <person name="Rogers J."/>
            <person name="Rogov P."/>
            <person name="Rutman M."/>
            <person name="Schupbach R."/>
            <person name="Seaman C."/>
            <person name="Settipalli S."/>
            <person name="Sharpe T."/>
            <person name="Sheridan J."/>
            <person name="Sherpa N."/>
            <person name="Shi J."/>
            <person name="Smirnov S."/>
            <person name="Smith C."/>
            <person name="Sougnez C."/>
            <person name="Spencer B."/>
            <person name="Stalker J."/>
            <person name="Stange-thomann N."/>
            <person name="Stavropoulos S."/>
            <person name="Stetson K."/>
            <person name="Stone C."/>
            <person name="Stone S."/>
            <person name="Stubbs M."/>
            <person name="Talamas J."/>
            <person name="Tchuinga P."/>
            <person name="Tenzing P."/>
            <person name="Tesfaye S."/>
            <person name="Theodore J."/>
            <person name="Thoulutsang Y."/>
            <person name="Topham K."/>
            <person name="Towey S."/>
            <person name="Tsamla T."/>
            <person name="Tsomo N."/>
            <person name="Vallee D."/>
            <person name="Vassiliev H."/>
            <person name="Venkataraman V."/>
            <person name="Vinson J."/>
            <person name="Vo A."/>
            <person name="Wade C."/>
            <person name="Wang S."/>
            <person name="Wangchuk T."/>
            <person name="Wangdi T."/>
            <person name="Whittaker C."/>
            <person name="Wilkinson J."/>
            <person name="Wu Y."/>
            <person name="Wyman D."/>
            <person name="Yadav S."/>
            <person name="Yang S."/>
            <person name="Yang X."/>
            <person name="Yeager S."/>
            <person name="Yee E."/>
            <person name="Young G."/>
            <person name="Zainoun J."/>
            <person name="Zembeck L."/>
            <person name="Zimmer A."/>
            <person name="Zody M."/>
            <person name="Lander E."/>
        </authorList>
    </citation>
    <scope>NUCLEOTIDE SEQUENCE [LARGE SCALE GENOMIC DNA]</scope>
</reference>
<dbReference type="PANTHER" id="PTHR16777">
    <property type="entry name" value="PROTEIN ECT2"/>
    <property type="match status" value="1"/>
</dbReference>
<dbReference type="Proteomes" id="UP000007875">
    <property type="component" value="Unassembled WGS sequence"/>
</dbReference>
<evidence type="ECO:0000259" key="1">
    <source>
        <dbReference type="Pfam" id="PF21242"/>
    </source>
</evidence>
<dbReference type="Pfam" id="PF21242">
    <property type="entry name" value="ECT2_PH"/>
    <property type="match status" value="1"/>
</dbReference>
<feature type="domain" description="ECT2 PH" evidence="1">
    <location>
        <begin position="10"/>
        <end position="133"/>
    </location>
</feature>
<accession>H2YH57</accession>
<dbReference type="Ensembl" id="ENSCSAVT00000004723.1">
    <property type="protein sequence ID" value="ENSCSAVP00000004656.1"/>
    <property type="gene ID" value="ENSCSAVG00000002777.1"/>
</dbReference>
<dbReference type="InterPro" id="IPR049395">
    <property type="entry name" value="ECT2_PH"/>
</dbReference>
<dbReference type="InterPro" id="IPR011993">
    <property type="entry name" value="PH-like_dom_sf"/>
</dbReference>
<dbReference type="InterPro" id="IPR026817">
    <property type="entry name" value="Ect2"/>
</dbReference>
<dbReference type="GO" id="GO:0005634">
    <property type="term" value="C:nucleus"/>
    <property type="evidence" value="ECO:0007669"/>
    <property type="project" value="InterPro"/>
</dbReference>
<dbReference type="GO" id="GO:0007399">
    <property type="term" value="P:nervous system development"/>
    <property type="evidence" value="ECO:0007669"/>
    <property type="project" value="TreeGrafter"/>
</dbReference>
<reference evidence="2" key="2">
    <citation type="submission" date="2025-08" db="UniProtKB">
        <authorList>
            <consortium name="Ensembl"/>
        </authorList>
    </citation>
    <scope>IDENTIFICATION</scope>
</reference>
<name>H2YH57_CIOSA</name>
<organism evidence="2 3">
    <name type="scientific">Ciona savignyi</name>
    <name type="common">Pacific transparent sea squirt</name>
    <dbReference type="NCBI Taxonomy" id="51511"/>
    <lineage>
        <taxon>Eukaryota</taxon>
        <taxon>Metazoa</taxon>
        <taxon>Chordata</taxon>
        <taxon>Tunicata</taxon>
        <taxon>Ascidiacea</taxon>
        <taxon>Phlebobranchia</taxon>
        <taxon>Cionidae</taxon>
        <taxon>Ciona</taxon>
    </lineage>
</organism>